<evidence type="ECO:0000313" key="1">
    <source>
        <dbReference type="EMBL" id="SKA32903.1"/>
    </source>
</evidence>
<dbReference type="STRING" id="634771.SAMN04488128_103734"/>
<dbReference type="OrthoDB" id="790983at2"/>
<dbReference type="Pfam" id="PF09357">
    <property type="entry name" value="RteC"/>
    <property type="match status" value="1"/>
</dbReference>
<sequence>MLAEMNALHYQLKSDLQHMEATAISPLAQADACFRLTSLYFAQLKHMVDAHVFSPQEQITLYKYITPGFLEEVIFYLSLIDLESRDGDVGQLQRYYHDELESVKSFLERQDFLRQYMALGKEYLDDILFSHRPPDAEVFPESLGFAGTEYFNPHSYLVARIAASLRLHRFLEQKLAGGTPAADLMQSPELPLPGGLPDVPPPQLQMVMDDIRQKFSWLKTKVVPGSGNQSRLLLQARIKYNLRLFNEHPKTNS</sequence>
<accession>A0A1T4SXH5</accession>
<evidence type="ECO:0000313" key="2">
    <source>
        <dbReference type="Proteomes" id="UP000190367"/>
    </source>
</evidence>
<protein>
    <submittedName>
        <fullName evidence="1">RteC protein</fullName>
    </submittedName>
</protein>
<dbReference type="RefSeq" id="WP_078671061.1">
    <property type="nucleotide sequence ID" value="NZ_FUWZ01000003.1"/>
</dbReference>
<dbReference type="EMBL" id="FUWZ01000003">
    <property type="protein sequence ID" value="SKA32903.1"/>
    <property type="molecule type" value="Genomic_DNA"/>
</dbReference>
<dbReference type="InterPro" id="IPR018534">
    <property type="entry name" value="Tet_reg_excision_RteC"/>
</dbReference>
<proteinExistence type="predicted"/>
<name>A0A1T4SXH5_9BACT</name>
<reference evidence="2" key="1">
    <citation type="submission" date="2017-02" db="EMBL/GenBank/DDBJ databases">
        <authorList>
            <person name="Varghese N."/>
            <person name="Submissions S."/>
        </authorList>
    </citation>
    <scope>NUCLEOTIDE SEQUENCE [LARGE SCALE GENOMIC DNA]</scope>
    <source>
        <strain evidence="2">DSM 22224</strain>
    </source>
</reference>
<dbReference type="AlphaFoldDB" id="A0A1T4SXH5"/>
<dbReference type="Proteomes" id="UP000190367">
    <property type="component" value="Unassembled WGS sequence"/>
</dbReference>
<organism evidence="1 2">
    <name type="scientific">Chitinophaga eiseniae</name>
    <dbReference type="NCBI Taxonomy" id="634771"/>
    <lineage>
        <taxon>Bacteria</taxon>
        <taxon>Pseudomonadati</taxon>
        <taxon>Bacteroidota</taxon>
        <taxon>Chitinophagia</taxon>
        <taxon>Chitinophagales</taxon>
        <taxon>Chitinophagaceae</taxon>
        <taxon>Chitinophaga</taxon>
    </lineage>
</organism>
<keyword evidence="2" id="KW-1185">Reference proteome</keyword>
<gene>
    <name evidence="1" type="ORF">SAMN04488128_103734</name>
</gene>